<dbReference type="InterPro" id="IPR005174">
    <property type="entry name" value="KIB1-4_b-propeller"/>
</dbReference>
<comment type="caution">
    <text evidence="2">The sequence shown here is derived from an EMBL/GenBank/DDBJ whole genome shotgun (WGS) entry which is preliminary data.</text>
</comment>
<dbReference type="Pfam" id="PF03478">
    <property type="entry name" value="Beta-prop_KIB1-4"/>
    <property type="match status" value="1"/>
</dbReference>
<accession>A0A2H5PTT7</accession>
<dbReference type="PANTHER" id="PTHR44259">
    <property type="entry name" value="OS07G0183000 PROTEIN-RELATED"/>
    <property type="match status" value="1"/>
</dbReference>
<dbReference type="AlphaFoldDB" id="A0A2H5PTT7"/>
<reference evidence="2 3" key="1">
    <citation type="journal article" date="2017" name="Front. Genet.">
        <title>Draft sequencing of the heterozygous diploid genome of Satsuma (Citrus unshiu Marc.) using a hybrid assembly approach.</title>
        <authorList>
            <person name="Shimizu T."/>
            <person name="Tanizawa Y."/>
            <person name="Mochizuki T."/>
            <person name="Nagasaki H."/>
            <person name="Yoshioka T."/>
            <person name="Toyoda A."/>
            <person name="Fujiyama A."/>
            <person name="Kaminuma E."/>
            <person name="Nakamura Y."/>
        </authorList>
    </citation>
    <scope>NUCLEOTIDE SEQUENCE [LARGE SCALE GENOMIC DNA]</scope>
    <source>
        <strain evidence="3">cv. Miyagawa wase</strain>
    </source>
</reference>
<organism evidence="2 3">
    <name type="scientific">Citrus unshiu</name>
    <name type="common">Satsuma mandarin</name>
    <name type="synonym">Citrus nobilis var. unshiu</name>
    <dbReference type="NCBI Taxonomy" id="55188"/>
    <lineage>
        <taxon>Eukaryota</taxon>
        <taxon>Viridiplantae</taxon>
        <taxon>Streptophyta</taxon>
        <taxon>Embryophyta</taxon>
        <taxon>Tracheophyta</taxon>
        <taxon>Spermatophyta</taxon>
        <taxon>Magnoliopsida</taxon>
        <taxon>eudicotyledons</taxon>
        <taxon>Gunneridae</taxon>
        <taxon>Pentapetalae</taxon>
        <taxon>rosids</taxon>
        <taxon>malvids</taxon>
        <taxon>Sapindales</taxon>
        <taxon>Rutaceae</taxon>
        <taxon>Aurantioideae</taxon>
        <taxon>Citrus</taxon>
    </lineage>
</organism>
<dbReference type="Proteomes" id="UP000236630">
    <property type="component" value="Unassembled WGS sequence"/>
</dbReference>
<feature type="domain" description="KIB1-4 beta-propeller" evidence="1">
    <location>
        <begin position="52"/>
        <end position="288"/>
    </location>
</feature>
<name>A0A2H5PTT7_CITUN</name>
<dbReference type="EMBL" id="BDQV01000125">
    <property type="protein sequence ID" value="GAY55770.1"/>
    <property type="molecule type" value="Genomic_DNA"/>
</dbReference>
<keyword evidence="3" id="KW-1185">Reference proteome</keyword>
<proteinExistence type="predicted"/>
<gene>
    <name evidence="2" type="ORF">CUMW_166700</name>
</gene>
<dbReference type="InterPro" id="IPR050942">
    <property type="entry name" value="F-box_BR-signaling"/>
</dbReference>
<evidence type="ECO:0000259" key="1">
    <source>
        <dbReference type="Pfam" id="PF03478"/>
    </source>
</evidence>
<dbReference type="PANTHER" id="PTHR44259:SF110">
    <property type="match status" value="1"/>
</dbReference>
<sequence>MEGEKRGLAASIKDKEEADSNIIIKLPDCHPSKSSVQAWFVLPGIGLARNRDKIYKLKNRVCKDFGKWRCIGSSHGWLILLDHERSCPFLLNPFSSTRILLPPPETIADIVGYLDGEGYYATPSSHPYLRKKYGAIVVYNNKSKLAFWKHGEVTWHNFNGASQSVEAWDFKQHVPAIVMRVTAPLPGQLEDMTTPVVVNSYVVESLGSILLAVRYILILRDLTKAVHLTRKFAVYKMDFELRQWIDVDRCSDFWRDRLLFLDGNHSLSLSAEDFPKLNIKRGKIYYTDDFWDEFCYLN</sequence>
<evidence type="ECO:0000313" key="3">
    <source>
        <dbReference type="Proteomes" id="UP000236630"/>
    </source>
</evidence>
<protein>
    <recommendedName>
        <fullName evidence="1">KIB1-4 beta-propeller domain-containing protein</fullName>
    </recommendedName>
</protein>
<evidence type="ECO:0000313" key="2">
    <source>
        <dbReference type="EMBL" id="GAY55770.1"/>
    </source>
</evidence>
<dbReference type="STRING" id="55188.A0A2H5PTT7"/>